<dbReference type="SUPFAM" id="SSF54637">
    <property type="entry name" value="Thioesterase/thiol ester dehydrase-isomerase"/>
    <property type="match status" value="1"/>
</dbReference>
<reference evidence="2 3" key="1">
    <citation type="submission" date="2024-09" db="EMBL/GenBank/DDBJ databases">
        <authorList>
            <person name="Sun Q."/>
            <person name="Mori K."/>
        </authorList>
    </citation>
    <scope>NUCLEOTIDE SEQUENCE [LARGE SCALE GENOMIC DNA]</scope>
    <source>
        <strain evidence="2 3">CCM 7228</strain>
    </source>
</reference>
<dbReference type="Gene3D" id="3.10.129.10">
    <property type="entry name" value="Hotdog Thioesterase"/>
    <property type="match status" value="1"/>
</dbReference>
<dbReference type="Proteomes" id="UP001589854">
    <property type="component" value="Unassembled WGS sequence"/>
</dbReference>
<keyword evidence="3" id="KW-1185">Reference proteome</keyword>
<dbReference type="InterPro" id="IPR016709">
    <property type="entry name" value="HadA-like"/>
</dbReference>
<dbReference type="InterPro" id="IPR039569">
    <property type="entry name" value="FAS1-like_DH_region"/>
</dbReference>
<evidence type="ECO:0000313" key="2">
    <source>
        <dbReference type="EMBL" id="MFC0273669.1"/>
    </source>
</evidence>
<dbReference type="PIRSF" id="PIRSF018072">
    <property type="entry name" value="UCP018072"/>
    <property type="match status" value="1"/>
</dbReference>
<dbReference type="RefSeq" id="WP_378937206.1">
    <property type="nucleotide sequence ID" value="NZ_JBHLVO010000023.1"/>
</dbReference>
<accession>A0ABV6GKK2</accession>
<dbReference type="EMBL" id="JBHLVO010000023">
    <property type="protein sequence ID" value="MFC0273669.1"/>
    <property type="molecule type" value="Genomic_DNA"/>
</dbReference>
<evidence type="ECO:0000313" key="3">
    <source>
        <dbReference type="Proteomes" id="UP001589854"/>
    </source>
</evidence>
<sequence>MRLKETVGKRSNKVKNIVERGAVKRFAEAIGDPHPIFIDEEVGRKSRYKNNIAPPTFSRVFDYGVVEGLNLPNKGLIHGEQIYHFTRPLFVGEEINCYTEVKKYYERKGKNGEMGFLVLKVYGEDTVGELIFTAEQIVIINEVVRKALSV</sequence>
<gene>
    <name evidence="2" type="ORF">ACFFIX_19950</name>
</gene>
<dbReference type="InterPro" id="IPR029069">
    <property type="entry name" value="HotDog_dom_sf"/>
</dbReference>
<name>A0ABV6GKK2_9BACI</name>
<dbReference type="Pfam" id="PF13452">
    <property type="entry name" value="FAS1_DH_region"/>
    <property type="match status" value="1"/>
</dbReference>
<dbReference type="CDD" id="cd03441">
    <property type="entry name" value="R_hydratase_like"/>
    <property type="match status" value="1"/>
</dbReference>
<evidence type="ECO:0000259" key="1">
    <source>
        <dbReference type="Pfam" id="PF13452"/>
    </source>
</evidence>
<protein>
    <submittedName>
        <fullName evidence="2">MaoC family dehydratase N-terminal domain-containing protein</fullName>
    </submittedName>
</protein>
<feature type="domain" description="FAS1-like dehydratase" evidence="1">
    <location>
        <begin position="6"/>
        <end position="133"/>
    </location>
</feature>
<proteinExistence type="predicted"/>
<organism evidence="2 3">
    <name type="scientific">Metabacillus herbersteinensis</name>
    <dbReference type="NCBI Taxonomy" id="283816"/>
    <lineage>
        <taxon>Bacteria</taxon>
        <taxon>Bacillati</taxon>
        <taxon>Bacillota</taxon>
        <taxon>Bacilli</taxon>
        <taxon>Bacillales</taxon>
        <taxon>Bacillaceae</taxon>
        <taxon>Metabacillus</taxon>
    </lineage>
</organism>
<comment type="caution">
    <text evidence="2">The sequence shown here is derived from an EMBL/GenBank/DDBJ whole genome shotgun (WGS) entry which is preliminary data.</text>
</comment>